<feature type="chain" id="PRO_5042157894" evidence="1">
    <location>
        <begin position="28"/>
        <end position="277"/>
    </location>
</feature>
<keyword evidence="6" id="KW-1185">Reference proteome</keyword>
<evidence type="ECO:0000256" key="1">
    <source>
        <dbReference type="SAM" id="SignalP"/>
    </source>
</evidence>
<evidence type="ECO:0000313" key="5">
    <source>
        <dbReference type="Proteomes" id="UP000275727"/>
    </source>
</evidence>
<dbReference type="InterPro" id="IPR013424">
    <property type="entry name" value="Ice-binding_C"/>
</dbReference>
<dbReference type="EMBL" id="RBWX01000009">
    <property type="protein sequence ID" value="RKS88078.1"/>
    <property type="molecule type" value="Genomic_DNA"/>
</dbReference>
<accession>A0AAD1D9U9</accession>
<dbReference type="Pfam" id="PF07589">
    <property type="entry name" value="PEP-CTERM"/>
    <property type="match status" value="1"/>
</dbReference>
<organism evidence="3 5">
    <name type="scientific">Sphingosinicella microcystinivorans</name>
    <dbReference type="NCBI Taxonomy" id="335406"/>
    <lineage>
        <taxon>Bacteria</taxon>
        <taxon>Pseudomonadati</taxon>
        <taxon>Pseudomonadota</taxon>
        <taxon>Alphaproteobacteria</taxon>
        <taxon>Sphingomonadales</taxon>
        <taxon>Sphingosinicellaceae</taxon>
        <taxon>Sphingosinicella</taxon>
    </lineage>
</organism>
<proteinExistence type="predicted"/>
<dbReference type="RefSeq" id="WP_121052015.1">
    <property type="nucleotide sequence ID" value="NZ_AP018711.1"/>
</dbReference>
<feature type="domain" description="Ice-binding protein C-terminal" evidence="2">
    <location>
        <begin position="252"/>
        <end position="273"/>
    </location>
</feature>
<reference evidence="4 6" key="2">
    <citation type="submission" date="2018-10" db="EMBL/GenBank/DDBJ databases">
        <title>Genomic Encyclopedia of Type Strains, Phase IV (KMG-IV): sequencing the most valuable type-strain genomes for metagenomic binning, comparative biology and taxonomic classification.</title>
        <authorList>
            <person name="Goeker M."/>
        </authorList>
    </citation>
    <scope>NUCLEOTIDE SEQUENCE [LARGE SCALE GENOMIC DNA]</scope>
    <source>
        <strain evidence="4 6">DSM 19791</strain>
    </source>
</reference>
<gene>
    <name evidence="4" type="ORF">DFR51_2725</name>
    <name evidence="3" type="ORF">SmB9_35470</name>
</gene>
<dbReference type="AlphaFoldDB" id="A0AAD1D9U9"/>
<dbReference type="KEGG" id="smic:SmB9_35470"/>
<dbReference type="Proteomes" id="UP000275727">
    <property type="component" value="Chromosome"/>
</dbReference>
<name>A0AAD1D9U9_SPHMI</name>
<evidence type="ECO:0000313" key="6">
    <source>
        <dbReference type="Proteomes" id="UP000276029"/>
    </source>
</evidence>
<reference evidence="3 5" key="1">
    <citation type="submission" date="2018-06" db="EMBL/GenBank/DDBJ databases">
        <title>Complete Genome Sequence of the Microcystin-Degrading Bacterium Sphingosinicella microcystinivorans Strain B-9.</title>
        <authorList>
            <person name="Jin H."/>
            <person name="Nishizawa T."/>
            <person name="Guo Y."/>
            <person name="Nishizawa A."/>
            <person name="Park H."/>
            <person name="Kato H."/>
            <person name="Tsuji K."/>
            <person name="Harada K."/>
        </authorList>
    </citation>
    <scope>NUCLEOTIDE SEQUENCE [LARGE SCALE GENOMIC DNA]</scope>
    <source>
        <strain evidence="3 5">B9</strain>
    </source>
</reference>
<sequence length="277" mass="28657">MKSAFLTKVLPAAALVAATAFATSAQAAVVNEWSYDVSASFTSASPDLGTPGGFIWGPLQISWGRPTGTISAGGGRSALTIGATPALGTVFTNGADAAANSLTHSNNVINDRKDENWQRLDTSSMKIDVALTAVDPAIGAADPFTLSFVIDFLETPNNPDNPGPDICADGVVQDSQGPGCRDIFVISAGSLTQYFELDGETYKFSFFDLGGAIGTLSDDACAAVGQASGCVGFLTREELENVVNFGFNITHVPEPAALALFGLGLAGLGLTRRRRKA</sequence>
<evidence type="ECO:0000313" key="3">
    <source>
        <dbReference type="EMBL" id="BBE35889.1"/>
    </source>
</evidence>
<dbReference type="NCBIfam" id="NF038125">
    <property type="entry name" value="PEP_CTERM_THxN"/>
    <property type="match status" value="1"/>
</dbReference>
<protein>
    <submittedName>
        <fullName evidence="4">Secreted protein</fullName>
    </submittedName>
</protein>
<evidence type="ECO:0000259" key="2">
    <source>
        <dbReference type="Pfam" id="PF07589"/>
    </source>
</evidence>
<dbReference type="Proteomes" id="UP000276029">
    <property type="component" value="Unassembled WGS sequence"/>
</dbReference>
<evidence type="ECO:0000313" key="4">
    <source>
        <dbReference type="EMBL" id="RKS88078.1"/>
    </source>
</evidence>
<keyword evidence="1" id="KW-0732">Signal</keyword>
<dbReference type="EMBL" id="AP018711">
    <property type="protein sequence ID" value="BBE35889.1"/>
    <property type="molecule type" value="Genomic_DNA"/>
</dbReference>
<feature type="signal peptide" evidence="1">
    <location>
        <begin position="1"/>
        <end position="27"/>
    </location>
</feature>
<dbReference type="NCBIfam" id="TIGR02595">
    <property type="entry name" value="PEP_CTERM"/>
    <property type="match status" value="1"/>
</dbReference>